<protein>
    <submittedName>
        <fullName evidence="3">Helix-turn-helix transcriptional regulator</fullName>
    </submittedName>
</protein>
<feature type="domain" description="HTH cro/C1-type" evidence="2">
    <location>
        <begin position="19"/>
        <end position="73"/>
    </location>
</feature>
<gene>
    <name evidence="3" type="ORF">O3P16_15235</name>
</gene>
<dbReference type="Pfam" id="PF01381">
    <property type="entry name" value="HTH_3"/>
    <property type="match status" value="1"/>
</dbReference>
<dbReference type="Gene3D" id="1.10.260.40">
    <property type="entry name" value="lambda repressor-like DNA-binding domains"/>
    <property type="match status" value="1"/>
</dbReference>
<organism evidence="3 4">
    <name type="scientific">Polluticaenibacter yanchengensis</name>
    <dbReference type="NCBI Taxonomy" id="3014562"/>
    <lineage>
        <taxon>Bacteria</taxon>
        <taxon>Pseudomonadati</taxon>
        <taxon>Bacteroidota</taxon>
        <taxon>Chitinophagia</taxon>
        <taxon>Chitinophagales</taxon>
        <taxon>Chitinophagaceae</taxon>
        <taxon>Polluticaenibacter</taxon>
    </lineage>
</organism>
<dbReference type="RefSeq" id="WP_407032499.1">
    <property type="nucleotide sequence ID" value="NZ_JAQGEF010000024.1"/>
</dbReference>
<evidence type="ECO:0000256" key="1">
    <source>
        <dbReference type="ARBA" id="ARBA00023125"/>
    </source>
</evidence>
<name>A0ABT4UNG8_9BACT</name>
<evidence type="ECO:0000313" key="4">
    <source>
        <dbReference type="Proteomes" id="UP001210231"/>
    </source>
</evidence>
<keyword evidence="4" id="KW-1185">Reference proteome</keyword>
<dbReference type="PANTHER" id="PTHR46558">
    <property type="entry name" value="TRACRIPTIONAL REGULATORY PROTEIN-RELATED-RELATED"/>
    <property type="match status" value="1"/>
</dbReference>
<sequence>MQILLALFLEIFTMFGKNIQKIRKVKGLSQQAFAELFDLKRAALGAYEEGRSNPKLETVQKIAEYFKLSIDELVSSELTVNRLSHFNDSLTLQPANSFKNSFTAIPCITEQHQAAFIVSQQKAQVIETLPTIHLPLTEYDNYIAYSVTGLEMSYGDRGFFPKDIIIGTPVDIETLHHFEHGELVLIATNNQLLFRRAFAKADTLDLKCFHDNVDNINLKDESIVLAWKILHVFHYHIPAAKVFVEDKLAMLEKEILAIKKEASQ</sequence>
<dbReference type="CDD" id="cd00093">
    <property type="entry name" value="HTH_XRE"/>
    <property type="match status" value="1"/>
</dbReference>
<reference evidence="3 4" key="1">
    <citation type="submission" date="2022-12" db="EMBL/GenBank/DDBJ databases">
        <title>Chitinophagaceae gen. sp. nov., a new member of the family Chitinophagaceae, isolated from soil in a chemical factory.</title>
        <authorList>
            <person name="Ke Z."/>
        </authorList>
    </citation>
    <scope>NUCLEOTIDE SEQUENCE [LARGE SCALE GENOMIC DNA]</scope>
    <source>
        <strain evidence="3 4">LY-5</strain>
    </source>
</reference>
<keyword evidence="1" id="KW-0238">DNA-binding</keyword>
<evidence type="ECO:0000313" key="3">
    <source>
        <dbReference type="EMBL" id="MDA3616169.1"/>
    </source>
</evidence>
<dbReference type="InterPro" id="IPR001387">
    <property type="entry name" value="Cro/C1-type_HTH"/>
</dbReference>
<dbReference type="EMBL" id="JAQGEF010000024">
    <property type="protein sequence ID" value="MDA3616169.1"/>
    <property type="molecule type" value="Genomic_DNA"/>
</dbReference>
<dbReference type="Proteomes" id="UP001210231">
    <property type="component" value="Unassembled WGS sequence"/>
</dbReference>
<dbReference type="SUPFAM" id="SSF47413">
    <property type="entry name" value="lambda repressor-like DNA-binding domains"/>
    <property type="match status" value="1"/>
</dbReference>
<evidence type="ECO:0000259" key="2">
    <source>
        <dbReference type="PROSITE" id="PS50943"/>
    </source>
</evidence>
<accession>A0ABT4UNG8</accession>
<comment type="caution">
    <text evidence="3">The sequence shown here is derived from an EMBL/GenBank/DDBJ whole genome shotgun (WGS) entry which is preliminary data.</text>
</comment>
<dbReference type="PANTHER" id="PTHR46558:SF11">
    <property type="entry name" value="HTH-TYPE TRANSCRIPTIONAL REGULATOR XRE"/>
    <property type="match status" value="1"/>
</dbReference>
<dbReference type="SMART" id="SM00530">
    <property type="entry name" value="HTH_XRE"/>
    <property type="match status" value="1"/>
</dbReference>
<proteinExistence type="predicted"/>
<dbReference type="PROSITE" id="PS50943">
    <property type="entry name" value="HTH_CROC1"/>
    <property type="match status" value="1"/>
</dbReference>
<dbReference type="InterPro" id="IPR010982">
    <property type="entry name" value="Lambda_DNA-bd_dom_sf"/>
</dbReference>